<protein>
    <submittedName>
        <fullName evidence="5">LruC domain-containing protein</fullName>
    </submittedName>
</protein>
<organism evidence="5 6">
    <name type="scientific">Thiothrix litoralis</name>
    <dbReference type="NCBI Taxonomy" id="2891210"/>
    <lineage>
        <taxon>Bacteria</taxon>
        <taxon>Pseudomonadati</taxon>
        <taxon>Pseudomonadota</taxon>
        <taxon>Gammaproteobacteria</taxon>
        <taxon>Thiotrichales</taxon>
        <taxon>Thiotrichaceae</taxon>
        <taxon>Thiothrix</taxon>
    </lineage>
</organism>
<dbReference type="SUPFAM" id="SSF50969">
    <property type="entry name" value="YVTN repeat-like/Quinoprotein amine dehydrogenase"/>
    <property type="match status" value="1"/>
</dbReference>
<dbReference type="Pfam" id="PF21959">
    <property type="entry name" value="DUF6923"/>
    <property type="match status" value="1"/>
</dbReference>
<dbReference type="InterPro" id="IPR031025">
    <property type="entry name" value="LruC_dom"/>
</dbReference>
<feature type="domain" description="DUF6923" evidence="4">
    <location>
        <begin position="50"/>
        <end position="256"/>
    </location>
</feature>
<gene>
    <name evidence="5" type="ORF">J9253_12405</name>
</gene>
<feature type="domain" description="GEVED" evidence="3">
    <location>
        <begin position="350"/>
        <end position="423"/>
    </location>
</feature>
<evidence type="ECO:0000259" key="2">
    <source>
        <dbReference type="Pfam" id="PF16130"/>
    </source>
</evidence>
<evidence type="ECO:0000259" key="3">
    <source>
        <dbReference type="Pfam" id="PF20009"/>
    </source>
</evidence>
<dbReference type="Proteomes" id="UP000672039">
    <property type="component" value="Chromosome"/>
</dbReference>
<dbReference type="Pfam" id="PF16130">
    <property type="entry name" value="DUF4842"/>
    <property type="match status" value="1"/>
</dbReference>
<feature type="domain" description="DUF4842" evidence="2">
    <location>
        <begin position="474"/>
        <end position="693"/>
    </location>
</feature>
<dbReference type="Pfam" id="PF20009">
    <property type="entry name" value="GEVED"/>
    <property type="match status" value="1"/>
</dbReference>
<dbReference type="RefSeq" id="WP_210221267.1">
    <property type="nucleotide sequence ID" value="NZ_CP072801.1"/>
</dbReference>
<dbReference type="InterPro" id="IPR054215">
    <property type="entry name" value="DUF6923"/>
</dbReference>
<dbReference type="Gene3D" id="2.120.10.30">
    <property type="entry name" value="TolB, C-terminal domain"/>
    <property type="match status" value="1"/>
</dbReference>
<keyword evidence="6" id="KW-1185">Reference proteome</keyword>
<dbReference type="InterPro" id="IPR045474">
    <property type="entry name" value="GEVED"/>
</dbReference>
<dbReference type="InterPro" id="IPR032295">
    <property type="entry name" value="DUF4842"/>
</dbReference>
<sequence length="706" mass="76545">MMIRHLLTGTVLLCCSQAILAATAPFETCPSKAFLIQGAVPKTYAVNLVTGDYDLAQDDMGTKANINAVGFNPNDGFMYGWNYADKKPGRIGNDFKIESLSDVANPTEQNFFVGDISILENAYYVYNSGADSGLYRISLDKNNANYHKMVRVVDGKTLNLTIYDLAFHPSNGLAYSVDNKGNLYQINATSGTATKLGATGVSGTFGAIYFDVNGHLYFSRNNDGKVFSVDINSAKYTAVLFAQGPSSSSNDGARCALAEVVDNADSNIDFSDAPSSYGTYLKDNGARHGLKSPASLFLGKSVDGESDATPFPMSDDDVGVGDDEDGIQFATNLTAGSSAVVMVEASAPGNLSAWIDTNQNGQFDADEQVMTDQPVTAGRKPLYIKIPADAKPGSTWARFRLSSATGLEPTGGAPDGEVEDYQVDIRANSSNVTYYPSSTGWSTVAFEDNWPFEGDYDMNDMVTYLRTAVYRTEGKITQVNISGQLAAVGAAYHNGFGIRLPGILRSQIDEANVQYTVNDRDVSPYNPLEAGRNEAIFIPTYNVWNYVSGGENCIYYRTQAGCGSDIQMNFNLVIPFKESIESDLAGVFDPFIFATPGASHGAHFAQPPGRTYEIHLKNHEPTEAFNMALMNGSGADASDPANNLYFLTKNGMPWAMEMGNRWQYPLEYNDLISGYQKFPSFVTTQGAKDADWFSDAKSNPAHLFKN</sequence>
<proteinExistence type="predicted"/>
<evidence type="ECO:0000259" key="4">
    <source>
        <dbReference type="Pfam" id="PF21959"/>
    </source>
</evidence>
<dbReference type="InterPro" id="IPR011044">
    <property type="entry name" value="Quino_amine_DH_bsu"/>
</dbReference>
<feature type="signal peptide" evidence="1">
    <location>
        <begin position="1"/>
        <end position="21"/>
    </location>
</feature>
<feature type="chain" id="PRO_5046759234" evidence="1">
    <location>
        <begin position="22"/>
        <end position="706"/>
    </location>
</feature>
<dbReference type="NCBIfam" id="TIGR04456">
    <property type="entry name" value="LruC_dom"/>
    <property type="match status" value="1"/>
</dbReference>
<name>A0ABX7WT47_9GAMM</name>
<accession>A0ABX7WT47</accession>
<evidence type="ECO:0000256" key="1">
    <source>
        <dbReference type="SAM" id="SignalP"/>
    </source>
</evidence>
<evidence type="ECO:0000313" key="5">
    <source>
        <dbReference type="EMBL" id="QTR44819.1"/>
    </source>
</evidence>
<reference evidence="5 6" key="1">
    <citation type="submission" date="2021-04" db="EMBL/GenBank/DDBJ databases">
        <title>Genomics, taxonomy and metabolism of representatives of sulfur bacteria of the genus Thiothrix: Thiothrix fructosivorans QT, Thiothrix unzii A1T and three new species, Thiothrix subterranea sp. nov., Thiothrix litoralis sp. nov. and 'Candidatus Thiothrix anitrata' sp. nov.</title>
        <authorList>
            <person name="Ravin N.V."/>
            <person name="Smolyakov D."/>
            <person name="Rudenko T.S."/>
            <person name="Mardanov A.V."/>
            <person name="Beletsky A.V."/>
            <person name="Markov N.D."/>
            <person name="Fomenkov A.I."/>
            <person name="Roberts R.J."/>
            <person name="Karnachuk O.V."/>
            <person name="Novikov A."/>
            <person name="Grabovich M.Y."/>
        </authorList>
    </citation>
    <scope>NUCLEOTIDE SEQUENCE [LARGE SCALE GENOMIC DNA]</scope>
    <source>
        <strain evidence="5 6">AS</strain>
    </source>
</reference>
<dbReference type="EMBL" id="CP072801">
    <property type="protein sequence ID" value="QTR44819.1"/>
    <property type="molecule type" value="Genomic_DNA"/>
</dbReference>
<dbReference type="InterPro" id="IPR011042">
    <property type="entry name" value="6-blade_b-propeller_TolB-like"/>
</dbReference>
<keyword evidence="1" id="KW-0732">Signal</keyword>
<evidence type="ECO:0000313" key="6">
    <source>
        <dbReference type="Proteomes" id="UP000672039"/>
    </source>
</evidence>